<sequence length="81" mass="8846">MWLSVAECERTVAEQRRSFSRNTSPLNGYEPDFLFPLDNVTIAQGRDAIFTCVVNNIGGNRVSAPEGGFTSARVGISNYSS</sequence>
<evidence type="ECO:0000313" key="2">
    <source>
        <dbReference type="Proteomes" id="UP000478052"/>
    </source>
</evidence>
<dbReference type="EMBL" id="VUJU01000060">
    <property type="protein sequence ID" value="KAF0773449.1"/>
    <property type="molecule type" value="Genomic_DNA"/>
</dbReference>
<dbReference type="Proteomes" id="UP000478052">
    <property type="component" value="Unassembled WGS sequence"/>
</dbReference>
<keyword evidence="2" id="KW-1185">Reference proteome</keyword>
<gene>
    <name evidence="1" type="ORF">FWK35_00002381</name>
</gene>
<proteinExistence type="predicted"/>
<reference evidence="1 2" key="1">
    <citation type="submission" date="2019-08" db="EMBL/GenBank/DDBJ databases">
        <title>Whole genome of Aphis craccivora.</title>
        <authorList>
            <person name="Voronova N.V."/>
            <person name="Shulinski R.S."/>
            <person name="Bandarenka Y.V."/>
            <person name="Zhorov D.G."/>
            <person name="Warner D."/>
        </authorList>
    </citation>
    <scope>NUCLEOTIDE SEQUENCE [LARGE SCALE GENOMIC DNA]</scope>
    <source>
        <strain evidence="1">180601</strain>
        <tissue evidence="1">Whole Body</tissue>
    </source>
</reference>
<protein>
    <submittedName>
        <fullName evidence="1">Lachesin-like isoform X1</fullName>
    </submittedName>
</protein>
<comment type="caution">
    <text evidence="1">The sequence shown here is derived from an EMBL/GenBank/DDBJ whole genome shotgun (WGS) entry which is preliminary data.</text>
</comment>
<accession>A0A6G0ZPK0</accession>
<name>A0A6G0ZPK0_APHCR</name>
<organism evidence="1 2">
    <name type="scientific">Aphis craccivora</name>
    <name type="common">Cowpea aphid</name>
    <dbReference type="NCBI Taxonomy" id="307492"/>
    <lineage>
        <taxon>Eukaryota</taxon>
        <taxon>Metazoa</taxon>
        <taxon>Ecdysozoa</taxon>
        <taxon>Arthropoda</taxon>
        <taxon>Hexapoda</taxon>
        <taxon>Insecta</taxon>
        <taxon>Pterygota</taxon>
        <taxon>Neoptera</taxon>
        <taxon>Paraneoptera</taxon>
        <taxon>Hemiptera</taxon>
        <taxon>Sternorrhyncha</taxon>
        <taxon>Aphidomorpha</taxon>
        <taxon>Aphidoidea</taxon>
        <taxon>Aphididae</taxon>
        <taxon>Aphidini</taxon>
        <taxon>Aphis</taxon>
        <taxon>Aphis</taxon>
    </lineage>
</organism>
<dbReference type="AlphaFoldDB" id="A0A6G0ZPK0"/>
<dbReference type="OrthoDB" id="10012075at2759"/>
<evidence type="ECO:0000313" key="1">
    <source>
        <dbReference type="EMBL" id="KAF0773449.1"/>
    </source>
</evidence>